<dbReference type="AlphaFoldDB" id="A0A251LQX0"/>
<dbReference type="Gene3D" id="1.25.10.10">
    <property type="entry name" value="Leucine-rich Repeat Variant"/>
    <property type="match status" value="1"/>
</dbReference>
<dbReference type="InterPro" id="IPR011989">
    <property type="entry name" value="ARM-like"/>
</dbReference>
<protein>
    <recommendedName>
        <fullName evidence="2">Senescence domain-containing protein</fullName>
    </recommendedName>
</protein>
<dbReference type="PANTHER" id="PTHR36725">
    <property type="entry name" value="SENESCENCE-ASSOCIATED PROTEIN AAF, CHLOROLPLASTIC"/>
    <property type="match status" value="1"/>
</dbReference>
<evidence type="ECO:0008006" key="2">
    <source>
        <dbReference type="Google" id="ProtNLM"/>
    </source>
</evidence>
<proteinExistence type="predicted"/>
<evidence type="ECO:0000313" key="1">
    <source>
        <dbReference type="EMBL" id="OAY60502.1"/>
    </source>
</evidence>
<name>A0A251LQX0_MANES</name>
<reference evidence="1" key="1">
    <citation type="submission" date="2016-02" db="EMBL/GenBank/DDBJ databases">
        <title>WGS assembly of Manihot esculenta.</title>
        <authorList>
            <person name="Bredeson J.V."/>
            <person name="Prochnik S.E."/>
            <person name="Lyons J.B."/>
            <person name="Schmutz J."/>
            <person name="Grimwood J."/>
            <person name="Vrebalov J."/>
            <person name="Bart R.S."/>
            <person name="Amuge T."/>
            <person name="Ferguson M.E."/>
            <person name="Green R."/>
            <person name="Putnam N."/>
            <person name="Stites J."/>
            <person name="Rounsley S."/>
            <person name="Rokhsar D.S."/>
        </authorList>
    </citation>
    <scope>NUCLEOTIDE SEQUENCE [LARGE SCALE GENOMIC DNA]</scope>
    <source>
        <tissue evidence="1">Leaf</tissue>
    </source>
</reference>
<organism evidence="1">
    <name type="scientific">Manihot esculenta</name>
    <name type="common">Cassava</name>
    <name type="synonym">Jatropha manihot</name>
    <dbReference type="NCBI Taxonomy" id="3983"/>
    <lineage>
        <taxon>Eukaryota</taxon>
        <taxon>Viridiplantae</taxon>
        <taxon>Streptophyta</taxon>
        <taxon>Embryophyta</taxon>
        <taxon>Tracheophyta</taxon>
        <taxon>Spermatophyta</taxon>
        <taxon>Magnoliopsida</taxon>
        <taxon>eudicotyledons</taxon>
        <taxon>Gunneridae</taxon>
        <taxon>Pentapetalae</taxon>
        <taxon>rosids</taxon>
        <taxon>fabids</taxon>
        <taxon>Malpighiales</taxon>
        <taxon>Euphorbiaceae</taxon>
        <taxon>Crotonoideae</taxon>
        <taxon>Manihoteae</taxon>
        <taxon>Manihot</taxon>
    </lineage>
</organism>
<dbReference type="GO" id="GO:0010150">
    <property type="term" value="P:leaf senescence"/>
    <property type="evidence" value="ECO:0007669"/>
    <property type="project" value="InterPro"/>
</dbReference>
<dbReference type="SUPFAM" id="SSF48371">
    <property type="entry name" value="ARM repeat"/>
    <property type="match status" value="1"/>
</dbReference>
<dbReference type="InterPro" id="IPR016024">
    <property type="entry name" value="ARM-type_fold"/>
</dbReference>
<gene>
    <name evidence="1" type="ORF">MANES_01G117900</name>
</gene>
<sequence length="410" mass="45227">MFTMALKVSKVSSSAFVTQRTSTSRINSTIFSYAKSLPQSKLHPINQGFELQLSSNAHPLAAKFSSGENLRGIHGQPVSFIVSRRSSTVCLSTRTPGTEEKECLRPYGDFSDVSSGIMSLDARARKDVAFLGSKFLKLDARAREDTEKIDRNVKEKAERLHHIATILKDRAQSRLKSAADKHWSDGALEADLRRADFRAKQRAMEDALMALEFVKNIHDLMVSKLYKFPLLGEKGSPSANDILGSIMLEKNGRTLDFFPGEVSTDRITALQEAYWSMASALSEADGIDYTDPEELELLITTLIDLDAMDGKSSVSLLAECSSSPDVNTRKALANALAAAPSMWTLGNAGMGALQRLAEDRNPAIAAAASKAIYELKKQWEIEEGDSWRFMMNNNFKEVDQQEDNNDTDAA</sequence>
<dbReference type="PANTHER" id="PTHR36725:SF1">
    <property type="entry name" value="SENESCENCE-ASSOCIATED PROTEIN AAF, CHLOROLPLASTIC"/>
    <property type="match status" value="1"/>
</dbReference>
<accession>A0A251LQX0</accession>
<dbReference type="EMBL" id="CM004387">
    <property type="protein sequence ID" value="OAY60502.1"/>
    <property type="molecule type" value="Genomic_DNA"/>
</dbReference>
<dbReference type="EMBL" id="CM004387">
    <property type="protein sequence ID" value="OAY60504.1"/>
    <property type="molecule type" value="Genomic_DNA"/>
</dbReference>
<dbReference type="InterPro" id="IPR044973">
    <property type="entry name" value="AAF-like"/>
</dbReference>